<dbReference type="GO" id="GO:0016746">
    <property type="term" value="F:acyltransferase activity"/>
    <property type="evidence" value="ECO:0007669"/>
    <property type="project" value="UniProtKB-KW"/>
</dbReference>
<accession>A0ABW4CJ59</accession>
<reference evidence="2" key="1">
    <citation type="journal article" date="2019" name="Int. J. Syst. Evol. Microbiol.">
        <title>The Global Catalogue of Microorganisms (GCM) 10K type strain sequencing project: providing services to taxonomists for standard genome sequencing and annotation.</title>
        <authorList>
            <consortium name="The Broad Institute Genomics Platform"/>
            <consortium name="The Broad Institute Genome Sequencing Center for Infectious Disease"/>
            <person name="Wu L."/>
            <person name="Ma J."/>
        </authorList>
    </citation>
    <scope>NUCLEOTIDE SEQUENCE [LARGE SCALE GENOMIC DNA]</scope>
    <source>
        <strain evidence="2">CCM 8980</strain>
    </source>
</reference>
<evidence type="ECO:0000313" key="2">
    <source>
        <dbReference type="Proteomes" id="UP001597196"/>
    </source>
</evidence>
<organism evidence="1 2">
    <name type="scientific">Lacticaseibacillus mingshuiensis</name>
    <dbReference type="NCBI Taxonomy" id="2799574"/>
    <lineage>
        <taxon>Bacteria</taxon>
        <taxon>Bacillati</taxon>
        <taxon>Bacillota</taxon>
        <taxon>Bacilli</taxon>
        <taxon>Lactobacillales</taxon>
        <taxon>Lactobacillaceae</taxon>
        <taxon>Lacticaseibacillus</taxon>
    </lineage>
</organism>
<sequence>MAQQKPVLYYDTLQDDIVTSANQDYQLAADFNWLRDSLGFRVGQRLVYPTARRIGSAFWRTRLAARFVGRAKLTPYADRGYFLYGNHTQTFGDPLLPMVLAGRKQIVHTIASPANLGMPVIGGLLPYGNALILPQSTHQMGEFYTAIEQVIASHEAVGIFPEAHLWPWYTQIRPFSDSVFHYPVAMHAPSFCFTTTYQRHHVTVYVDGPFWPEPNLPRRAQQRQLCDEIARCMTRRSQHSTYSRIDYRRRSE</sequence>
<keyword evidence="2" id="KW-1185">Reference proteome</keyword>
<dbReference type="RefSeq" id="WP_203637110.1">
    <property type="nucleotide sequence ID" value="NZ_BOLS01000010.1"/>
</dbReference>
<name>A0ABW4CJ59_9LACO</name>
<keyword evidence="1" id="KW-0808">Transferase</keyword>
<dbReference type="Proteomes" id="UP001597196">
    <property type="component" value="Unassembled WGS sequence"/>
</dbReference>
<comment type="caution">
    <text evidence="1">The sequence shown here is derived from an EMBL/GenBank/DDBJ whole genome shotgun (WGS) entry which is preliminary data.</text>
</comment>
<protein>
    <submittedName>
        <fullName evidence="1">Lysophospholipid acyltransferase family protein</fullName>
    </submittedName>
</protein>
<gene>
    <name evidence="1" type="ORF">ACFQ4P_09060</name>
</gene>
<keyword evidence="1" id="KW-0012">Acyltransferase</keyword>
<proteinExistence type="predicted"/>
<evidence type="ECO:0000313" key="1">
    <source>
        <dbReference type="EMBL" id="MFD1430397.1"/>
    </source>
</evidence>
<dbReference type="EMBL" id="JBHTOC010000012">
    <property type="protein sequence ID" value="MFD1430397.1"/>
    <property type="molecule type" value="Genomic_DNA"/>
</dbReference>